<dbReference type="EMBL" id="CP003235">
    <property type="protein sequence ID" value="AFC28386.1"/>
    <property type="molecule type" value="Genomic_DNA"/>
</dbReference>
<dbReference type="HOGENOM" id="CLU_107958_1_0_9"/>
<evidence type="ECO:0000256" key="1">
    <source>
        <dbReference type="SAM" id="MobiDB-lite"/>
    </source>
</evidence>
<dbReference type="Proteomes" id="UP000007523">
    <property type="component" value="Chromosome"/>
</dbReference>
<reference evidence="2 3" key="1">
    <citation type="journal article" date="2012" name="J. Bacteriol.">
        <title>Complete Genome Sequence of Paenibacillus mucilaginosus 3016, a Bacterium Functional as Microbial Fertilizer.</title>
        <authorList>
            <person name="Ma M."/>
            <person name="Wang Z."/>
            <person name="Li L."/>
            <person name="Jiang X."/>
            <person name="Guan D."/>
            <person name="Cao F."/>
            <person name="Chen H."/>
            <person name="Wang X."/>
            <person name="Shen D."/>
            <person name="Du B."/>
            <person name="Li J."/>
        </authorList>
    </citation>
    <scope>NUCLEOTIDE SEQUENCE [LARGE SCALE GENOMIC DNA]</scope>
    <source>
        <strain evidence="2 3">3016</strain>
    </source>
</reference>
<dbReference type="InterPro" id="IPR006448">
    <property type="entry name" value="Phage_term_ssu_P27"/>
</dbReference>
<dbReference type="KEGG" id="pmq:PM3016_1461"/>
<dbReference type="NCBIfam" id="TIGR01558">
    <property type="entry name" value="sm_term_P27"/>
    <property type="match status" value="1"/>
</dbReference>
<dbReference type="RefSeq" id="WP_014368988.1">
    <property type="nucleotide sequence ID" value="NC_016935.1"/>
</dbReference>
<dbReference type="AlphaFoldDB" id="H6NGU4"/>
<accession>H6NGU4</accession>
<organism evidence="2 3">
    <name type="scientific">Paenibacillus mucilaginosus 3016</name>
    <dbReference type="NCBI Taxonomy" id="1116391"/>
    <lineage>
        <taxon>Bacteria</taxon>
        <taxon>Bacillati</taxon>
        <taxon>Bacillota</taxon>
        <taxon>Bacilli</taxon>
        <taxon>Bacillales</taxon>
        <taxon>Paenibacillaceae</taxon>
        <taxon>Paenibacillus</taxon>
    </lineage>
</organism>
<protein>
    <submittedName>
        <fullName evidence="2">Phage terminase, small subunit, P27 family</fullName>
    </submittedName>
</protein>
<proteinExistence type="predicted"/>
<feature type="region of interest" description="Disordered" evidence="1">
    <location>
        <begin position="146"/>
        <end position="166"/>
    </location>
</feature>
<evidence type="ECO:0000313" key="3">
    <source>
        <dbReference type="Proteomes" id="UP000007523"/>
    </source>
</evidence>
<keyword evidence="3" id="KW-1185">Reference proteome</keyword>
<sequence length="166" mass="18932">MAGRKAMPVNLLLIKGKKHLTKEEIELRQEREKKLQPSTNRTNPPAWLCDTAKKEFRRIAKELKEIDLLTNVDINALALYCDAYADYIEISKIIKNDGFMVEHTNKSGVTNEVAHPLLAKKKQMHEQMRSLAVEFGLTPASRAKIAMPPRGQPEEEDEFTRTFGDV</sequence>
<gene>
    <name evidence="2" type="ORF">PM3016_1461</name>
</gene>
<dbReference type="STRING" id="1116391.PM3016_1461"/>
<name>H6NGU4_9BACL</name>
<dbReference type="Pfam" id="PF05119">
    <property type="entry name" value="Terminase_4"/>
    <property type="match status" value="1"/>
</dbReference>
<evidence type="ECO:0000313" key="2">
    <source>
        <dbReference type="EMBL" id="AFC28386.1"/>
    </source>
</evidence>